<dbReference type="RefSeq" id="WP_017749767.1">
    <property type="nucleotide sequence ID" value="NZ_KQ976354.1"/>
</dbReference>
<reference evidence="2 3" key="1">
    <citation type="journal article" date="2013" name="Genome Biol. Evol.">
        <title>Genomes of Stigonematalean cyanobacteria (subsection V) and the evolution of oxygenic photosynthesis from prokaryotes to plastids.</title>
        <authorList>
            <person name="Dagan T."/>
            <person name="Roettger M."/>
            <person name="Stucken K."/>
            <person name="Landan G."/>
            <person name="Koch R."/>
            <person name="Major P."/>
            <person name="Gould S.B."/>
            <person name="Goremykin V.V."/>
            <person name="Rippka R."/>
            <person name="Tandeau de Marsac N."/>
            <person name="Gugger M."/>
            <person name="Lockhart P.J."/>
            <person name="Allen J.F."/>
            <person name="Brune I."/>
            <person name="Maus I."/>
            <person name="Puhler A."/>
            <person name="Martin W.F."/>
        </authorList>
    </citation>
    <scope>NUCLEOTIDE SEQUENCE [LARGE SCALE GENOMIC DNA]</scope>
    <source>
        <strain evidence="2 3">PCC 7110</strain>
    </source>
</reference>
<dbReference type="PANTHER" id="PTHR30024">
    <property type="entry name" value="ALIPHATIC SULFONATES-BINDING PROTEIN-RELATED"/>
    <property type="match status" value="1"/>
</dbReference>
<dbReference type="Gene3D" id="3.40.190.10">
    <property type="entry name" value="Periplasmic binding protein-like II"/>
    <property type="match status" value="1"/>
</dbReference>
<keyword evidence="3" id="KW-1185">Reference proteome</keyword>
<dbReference type="EMBL" id="ANNX02000036">
    <property type="protein sequence ID" value="KYC38850.1"/>
    <property type="molecule type" value="Genomic_DNA"/>
</dbReference>
<name>A0A139X2G3_9CYAN</name>
<comment type="caution">
    <text evidence="2">The sequence shown here is derived from an EMBL/GenBank/DDBJ whole genome shotgun (WGS) entry which is preliminary data.</text>
</comment>
<protein>
    <recommendedName>
        <fullName evidence="1">SsuA/THI5-like domain-containing protein</fullName>
    </recommendedName>
</protein>
<sequence>MSNYTKDRKITEFWYTRCPVPTVSGIALDLGWLDKTFAKDGISFKSLRAEQERSVRESHFDHTLKGLFREGGNIPAIWARATGKDTRAIALTWVDEYQAILTLPDSDITKPADLRGRRLALPLRTQSQIDFSRAMAQRGFLSALSLAGLNENDVHFVDLHARETDLREALPGGIQQSHFYQAELAGLFWGEVDAIYVKGAPGADLSAIHKLRVVFDLGKHSDPLIRVNNGTPRTITVNADLVEQRPDLIVKYLACLLQTSKWAESHSEDVVKTVSIETGGSEEAVRKAYGSELHLRLRPDLSTQWIAALKSQKDFLLKWGFIPADFDIDAWIASEHLAEAQELVSKLEELTLI</sequence>
<dbReference type="SUPFAM" id="SSF53850">
    <property type="entry name" value="Periplasmic binding protein-like II"/>
    <property type="match status" value="1"/>
</dbReference>
<dbReference type="InterPro" id="IPR015168">
    <property type="entry name" value="SsuA/THI5"/>
</dbReference>
<organism evidence="2 3">
    <name type="scientific">Scytonema hofmannii PCC 7110</name>
    <dbReference type="NCBI Taxonomy" id="128403"/>
    <lineage>
        <taxon>Bacteria</taxon>
        <taxon>Bacillati</taxon>
        <taxon>Cyanobacteriota</taxon>
        <taxon>Cyanophyceae</taxon>
        <taxon>Nostocales</taxon>
        <taxon>Scytonemataceae</taxon>
        <taxon>Scytonema</taxon>
    </lineage>
</organism>
<dbReference type="Gene3D" id="3.40.190.270">
    <property type="match status" value="1"/>
</dbReference>
<dbReference type="Pfam" id="PF09084">
    <property type="entry name" value="NMT1"/>
    <property type="match status" value="1"/>
</dbReference>
<proteinExistence type="predicted"/>
<dbReference type="OrthoDB" id="1550275at2"/>
<feature type="domain" description="SsuA/THI5-like" evidence="1">
    <location>
        <begin position="78"/>
        <end position="164"/>
    </location>
</feature>
<dbReference type="STRING" id="128403.WA1_33070"/>
<dbReference type="Proteomes" id="UP000076925">
    <property type="component" value="Unassembled WGS sequence"/>
</dbReference>
<evidence type="ECO:0000259" key="1">
    <source>
        <dbReference type="Pfam" id="PF09084"/>
    </source>
</evidence>
<dbReference type="PANTHER" id="PTHR30024:SF42">
    <property type="entry name" value="ALIPHATIC SULFONATES-BINDING PROTEIN-RELATED"/>
    <property type="match status" value="1"/>
</dbReference>
<evidence type="ECO:0000313" key="3">
    <source>
        <dbReference type="Proteomes" id="UP000076925"/>
    </source>
</evidence>
<accession>A0A139X2G3</accession>
<dbReference type="AlphaFoldDB" id="A0A139X2G3"/>
<gene>
    <name evidence="2" type="ORF">WA1_33070</name>
</gene>
<evidence type="ECO:0000313" key="2">
    <source>
        <dbReference type="EMBL" id="KYC38850.1"/>
    </source>
</evidence>